<organism evidence="13 14">
    <name type="scientific">Streptomyces rugosispiralis</name>
    <dbReference type="NCBI Taxonomy" id="2967341"/>
    <lineage>
        <taxon>Bacteria</taxon>
        <taxon>Bacillati</taxon>
        <taxon>Actinomycetota</taxon>
        <taxon>Actinomycetes</taxon>
        <taxon>Kitasatosporales</taxon>
        <taxon>Streptomycetaceae</taxon>
        <taxon>Streptomyces</taxon>
    </lineage>
</organism>
<evidence type="ECO:0000256" key="5">
    <source>
        <dbReference type="ARBA" id="ARBA00022741"/>
    </source>
</evidence>
<dbReference type="Pfam" id="PF07730">
    <property type="entry name" value="HisKA_3"/>
    <property type="match status" value="1"/>
</dbReference>
<dbReference type="PANTHER" id="PTHR24421:SF10">
    <property type="entry name" value="NITRATE_NITRITE SENSOR PROTEIN NARQ"/>
    <property type="match status" value="1"/>
</dbReference>
<dbReference type="CDD" id="cd16917">
    <property type="entry name" value="HATPase_UhpB-NarQ-NarX-like"/>
    <property type="match status" value="1"/>
</dbReference>
<evidence type="ECO:0000256" key="2">
    <source>
        <dbReference type="ARBA" id="ARBA00012438"/>
    </source>
</evidence>
<name>A0ABT1VAJ9_9ACTN</name>
<evidence type="ECO:0000256" key="1">
    <source>
        <dbReference type="ARBA" id="ARBA00000085"/>
    </source>
</evidence>
<feature type="transmembrane region" description="Helical" evidence="10">
    <location>
        <begin position="49"/>
        <end position="69"/>
    </location>
</feature>
<dbReference type="InterPro" id="IPR036890">
    <property type="entry name" value="HATPase_C_sf"/>
</dbReference>
<feature type="transmembrane region" description="Helical" evidence="10">
    <location>
        <begin position="75"/>
        <end position="93"/>
    </location>
</feature>
<dbReference type="Gene3D" id="1.20.5.1930">
    <property type="match status" value="1"/>
</dbReference>
<keyword evidence="5" id="KW-0547">Nucleotide-binding</keyword>
<dbReference type="Pfam" id="PF02518">
    <property type="entry name" value="HATPase_c"/>
    <property type="match status" value="1"/>
</dbReference>
<dbReference type="Gene3D" id="3.30.565.10">
    <property type="entry name" value="Histidine kinase-like ATPase, C-terminal domain"/>
    <property type="match status" value="1"/>
</dbReference>
<dbReference type="InterPro" id="IPR011712">
    <property type="entry name" value="Sig_transdc_His_kin_sub3_dim/P"/>
</dbReference>
<evidence type="ECO:0000256" key="8">
    <source>
        <dbReference type="ARBA" id="ARBA00023012"/>
    </source>
</evidence>
<feature type="transmembrane region" description="Helical" evidence="10">
    <location>
        <begin position="105"/>
        <end position="122"/>
    </location>
</feature>
<keyword evidence="10" id="KW-0472">Membrane</keyword>
<evidence type="ECO:0000256" key="4">
    <source>
        <dbReference type="ARBA" id="ARBA00022679"/>
    </source>
</evidence>
<evidence type="ECO:0000259" key="11">
    <source>
        <dbReference type="Pfam" id="PF02518"/>
    </source>
</evidence>
<keyword evidence="14" id="KW-1185">Reference proteome</keyword>
<dbReference type="EC" id="2.7.13.3" evidence="2"/>
<dbReference type="GO" id="GO:0016301">
    <property type="term" value="F:kinase activity"/>
    <property type="evidence" value="ECO:0007669"/>
    <property type="project" value="UniProtKB-KW"/>
</dbReference>
<feature type="transmembrane region" description="Helical" evidence="10">
    <location>
        <begin position="20"/>
        <end position="42"/>
    </location>
</feature>
<comment type="caution">
    <text evidence="13">The sequence shown here is derived from an EMBL/GenBank/DDBJ whole genome shotgun (WGS) entry which is preliminary data.</text>
</comment>
<dbReference type="EMBL" id="JANIAA010000047">
    <property type="protein sequence ID" value="MCQ8194424.1"/>
    <property type="molecule type" value="Genomic_DNA"/>
</dbReference>
<evidence type="ECO:0000256" key="3">
    <source>
        <dbReference type="ARBA" id="ARBA00022553"/>
    </source>
</evidence>
<feature type="domain" description="Signal transduction histidine kinase subgroup 3 dimerisation and phosphoacceptor" evidence="12">
    <location>
        <begin position="173"/>
        <end position="235"/>
    </location>
</feature>
<gene>
    <name evidence="13" type="ORF">NP777_40555</name>
</gene>
<feature type="region of interest" description="Disordered" evidence="9">
    <location>
        <begin position="363"/>
        <end position="387"/>
    </location>
</feature>
<dbReference type="RefSeq" id="WP_256655195.1">
    <property type="nucleotide sequence ID" value="NZ_JANIAA010000047.1"/>
</dbReference>
<keyword evidence="7" id="KW-0067">ATP-binding</keyword>
<keyword evidence="3" id="KW-0597">Phosphoprotein</keyword>
<evidence type="ECO:0000313" key="13">
    <source>
        <dbReference type="EMBL" id="MCQ8194424.1"/>
    </source>
</evidence>
<proteinExistence type="predicted"/>
<evidence type="ECO:0000259" key="12">
    <source>
        <dbReference type="Pfam" id="PF07730"/>
    </source>
</evidence>
<dbReference type="SUPFAM" id="SSF55874">
    <property type="entry name" value="ATPase domain of HSP90 chaperone/DNA topoisomerase II/histidine kinase"/>
    <property type="match status" value="1"/>
</dbReference>
<feature type="compositionally biased region" description="Basic and acidic residues" evidence="9">
    <location>
        <begin position="243"/>
        <end position="252"/>
    </location>
</feature>
<keyword evidence="10" id="KW-1133">Transmembrane helix</keyword>
<evidence type="ECO:0000256" key="6">
    <source>
        <dbReference type="ARBA" id="ARBA00022777"/>
    </source>
</evidence>
<feature type="transmembrane region" description="Helical" evidence="10">
    <location>
        <begin position="134"/>
        <end position="155"/>
    </location>
</feature>
<comment type="catalytic activity">
    <reaction evidence="1">
        <text>ATP + protein L-histidine = ADP + protein N-phospho-L-histidine.</text>
        <dbReference type="EC" id="2.7.13.3"/>
    </reaction>
</comment>
<protein>
    <recommendedName>
        <fullName evidence="2">histidine kinase</fullName>
        <ecNumber evidence="2">2.7.13.3</ecNumber>
    </recommendedName>
</protein>
<feature type="region of interest" description="Disordered" evidence="9">
    <location>
        <begin position="239"/>
        <end position="279"/>
    </location>
</feature>
<evidence type="ECO:0000256" key="10">
    <source>
        <dbReference type="SAM" id="Phobius"/>
    </source>
</evidence>
<dbReference type="InterPro" id="IPR003594">
    <property type="entry name" value="HATPase_dom"/>
</dbReference>
<evidence type="ECO:0000313" key="14">
    <source>
        <dbReference type="Proteomes" id="UP001204746"/>
    </source>
</evidence>
<sequence length="430" mass="45214">MLYSFLVGAALVITGMTTESVGPLISGSGAVSVIAALTLTMWSPRSTKAVPVALVLAATVSLAVTFFYQGPAHSAAANWWTAETVALMLLLVVGARRAHAWTAKSLAVLLTTALVLSPLRITLNVVPPSSRGETLQLCLIWAILALIALGVGAYLRELDARSRATAAAERRAERLRLARDLHDYAAHDVTAVVVLVEAAQVLAKEDPQQALALLPEIGSAGTQALQAMDHTLQLLGDAPSPEEQERILEPPSRRALASETRDNAEGGAGPHGHRGQRRDLSELAPLVTRFNRTGPPEAVLVLADALVESVPADVSVVGYRVIVEALTNVRRHAVTASRVEILLRREEVDDTPALRLQVTDDAPQPMSAPALAERAPGAGGTGISGLSERVSNLGGTLTAGPHEGGGWRVMATFPLAGSCGTQERRNLPNG</sequence>
<accession>A0ABT1VAJ9</accession>
<dbReference type="InterPro" id="IPR050482">
    <property type="entry name" value="Sensor_HK_TwoCompSys"/>
</dbReference>
<keyword evidence="4" id="KW-0808">Transferase</keyword>
<dbReference type="PANTHER" id="PTHR24421">
    <property type="entry name" value="NITRATE/NITRITE SENSOR PROTEIN NARX-RELATED"/>
    <property type="match status" value="1"/>
</dbReference>
<reference evidence="13 14" key="1">
    <citation type="submission" date="2022-07" db="EMBL/GenBank/DDBJ databases">
        <authorList>
            <person name="Phongsopitanun W."/>
            <person name="Tanasupawat S."/>
        </authorList>
    </citation>
    <scope>NUCLEOTIDE SEQUENCE [LARGE SCALE GENOMIC DNA]</scope>
    <source>
        <strain evidence="13 14">RCU-064</strain>
    </source>
</reference>
<keyword evidence="8" id="KW-0902">Two-component regulatory system</keyword>
<feature type="domain" description="Histidine kinase/HSP90-like ATPase" evidence="11">
    <location>
        <begin position="319"/>
        <end position="416"/>
    </location>
</feature>
<keyword evidence="6 13" id="KW-0418">Kinase</keyword>
<evidence type="ECO:0000256" key="9">
    <source>
        <dbReference type="SAM" id="MobiDB-lite"/>
    </source>
</evidence>
<evidence type="ECO:0000256" key="7">
    <source>
        <dbReference type="ARBA" id="ARBA00022840"/>
    </source>
</evidence>
<keyword evidence="10" id="KW-0812">Transmembrane</keyword>
<dbReference type="Proteomes" id="UP001204746">
    <property type="component" value="Unassembled WGS sequence"/>
</dbReference>